<dbReference type="Pfam" id="PF13175">
    <property type="entry name" value="AAA_15"/>
    <property type="match status" value="2"/>
</dbReference>
<dbReference type="SUPFAM" id="SSF52540">
    <property type="entry name" value="P-loop containing nucleoside triphosphate hydrolases"/>
    <property type="match status" value="1"/>
</dbReference>
<dbReference type="RefSeq" id="WP_186887127.1">
    <property type="nucleotide sequence ID" value="NZ_JACONZ010000001.1"/>
</dbReference>
<dbReference type="CDD" id="cd00267">
    <property type="entry name" value="ABC_ATPase"/>
    <property type="match status" value="1"/>
</dbReference>
<comment type="caution">
    <text evidence="2">The sequence shown here is derived from an EMBL/GenBank/DDBJ whole genome shotgun (WGS) entry which is preliminary data.</text>
</comment>
<dbReference type="InterPro" id="IPR051396">
    <property type="entry name" value="Bact_Antivir_Def_Nuclease"/>
</dbReference>
<dbReference type="EMBL" id="JACONZ010000001">
    <property type="protein sequence ID" value="MBC5580801.1"/>
    <property type="molecule type" value="Genomic_DNA"/>
</dbReference>
<feature type="domain" description="Endonuclease GajA/Old nuclease/RecF-like AAA" evidence="1">
    <location>
        <begin position="191"/>
        <end position="314"/>
    </location>
</feature>
<dbReference type="Gene3D" id="3.40.50.300">
    <property type="entry name" value="P-loop containing nucleotide triphosphate hydrolases"/>
    <property type="match status" value="2"/>
</dbReference>
<dbReference type="AlphaFoldDB" id="A0A923I5P9"/>
<protein>
    <submittedName>
        <fullName evidence="2">AAA family ATPase</fullName>
    </submittedName>
</protein>
<evidence type="ECO:0000259" key="1">
    <source>
        <dbReference type="Pfam" id="PF13175"/>
    </source>
</evidence>
<reference evidence="2" key="1">
    <citation type="submission" date="2020-08" db="EMBL/GenBank/DDBJ databases">
        <title>Genome public.</title>
        <authorList>
            <person name="Liu C."/>
            <person name="Sun Q."/>
        </authorList>
    </citation>
    <scope>NUCLEOTIDE SEQUENCE</scope>
    <source>
        <strain evidence="2">BX8</strain>
    </source>
</reference>
<keyword evidence="3" id="KW-1185">Reference proteome</keyword>
<dbReference type="InterPro" id="IPR027417">
    <property type="entry name" value="P-loop_NTPase"/>
</dbReference>
<organism evidence="2 3">
    <name type="scientific">Anaerofilum hominis</name>
    <dbReference type="NCBI Taxonomy" id="2763016"/>
    <lineage>
        <taxon>Bacteria</taxon>
        <taxon>Bacillati</taxon>
        <taxon>Bacillota</taxon>
        <taxon>Clostridia</taxon>
        <taxon>Eubacteriales</taxon>
        <taxon>Oscillospiraceae</taxon>
        <taxon>Anaerofilum</taxon>
    </lineage>
</organism>
<dbReference type="InterPro" id="IPR041685">
    <property type="entry name" value="AAA_GajA/Old/RecF-like"/>
</dbReference>
<name>A0A923I5P9_9FIRM</name>
<evidence type="ECO:0000313" key="2">
    <source>
        <dbReference type="EMBL" id="MBC5580801.1"/>
    </source>
</evidence>
<proteinExistence type="predicted"/>
<dbReference type="Proteomes" id="UP000659630">
    <property type="component" value="Unassembled WGS sequence"/>
</dbReference>
<gene>
    <name evidence="2" type="ORF">H8S23_04725</name>
</gene>
<sequence>MITSVSLNRFKKFKEGTIYLKPFSILMGENSCGKTTILQAINLALSTFSGSELIYNRNGSTQVRSKGVGATILPGINISDFRELYYAKVSRQGRQVKIDDSKMGAQIALVDELKNVYRLQVSSLFGGYNLKCLSTPQELSHSPSMHQYSPLFISGFVGLQETEQRSFPVTIRHHLSSGNVSSVIRNLVLDLKKSNPNNYQLLSDRLVRDFGFHLDAIEFNEQKDEYVKAFYRENCEDRRLSLDFNSSGSGYMQILQILAPIYTVCPTSCKVVLLDEPDAHLHPNMQIALARSLKRIQKELNIQILISTHSPAIIKTAQPTEVIPISTSNLVSKPLTTETEVVESISQLDNYELAKSVISGKMVFIEDANTEIIEVFDKVADTKVFFGANTVSVHTGRGKDDKIPFLIKPLLKEFLGKDIEIYFIRDSDGIDNSWRDGLEEYAKKKDINLHLLERYEIENYILSPSLIRRALEKKYPLKELPSVEDIERNIVEYLRATVIMARYKYDDNLEDSIFKTAMLLSKQEYRNISTVKSEAENIRGTYENFTSFDNLIKIGMGKEALSLLFRWLNEDLKLNFCKEDIFDVLQLEDIPNEIIELLKQLHSEILTNTDIDLLPEFISDDAPADMDAQDLAIDEIVQLTIKL</sequence>
<evidence type="ECO:0000313" key="3">
    <source>
        <dbReference type="Proteomes" id="UP000659630"/>
    </source>
</evidence>
<dbReference type="PANTHER" id="PTHR43581:SF2">
    <property type="entry name" value="EXCINUCLEASE ATPASE SUBUNIT"/>
    <property type="match status" value="1"/>
</dbReference>
<accession>A0A923I5P9</accession>
<dbReference type="PANTHER" id="PTHR43581">
    <property type="entry name" value="ATP/GTP PHOSPHATASE"/>
    <property type="match status" value="1"/>
</dbReference>
<feature type="domain" description="Endonuclease GajA/Old nuclease/RecF-like AAA" evidence="1">
    <location>
        <begin position="1"/>
        <end position="47"/>
    </location>
</feature>